<dbReference type="AlphaFoldDB" id="A2FWD5"/>
<dbReference type="PANTHER" id="PTHR24362:SF309">
    <property type="entry name" value="PROTEIN KINASE DOMAIN-CONTAINING PROTEIN"/>
    <property type="match status" value="1"/>
</dbReference>
<dbReference type="VEuPathDB" id="TrichDB:TVAGG3_0668820"/>
<dbReference type="SMART" id="SM00220">
    <property type="entry name" value="S_TKc"/>
    <property type="match status" value="1"/>
</dbReference>
<dbReference type="PROSITE" id="PS50011">
    <property type="entry name" value="PROTEIN_KINASE_DOM"/>
    <property type="match status" value="1"/>
</dbReference>
<dbReference type="SMR" id="A2FWD5"/>
<dbReference type="SUPFAM" id="SSF56112">
    <property type="entry name" value="Protein kinase-like (PK-like)"/>
    <property type="match status" value="1"/>
</dbReference>
<dbReference type="InterPro" id="IPR011009">
    <property type="entry name" value="Kinase-like_dom_sf"/>
</dbReference>
<dbReference type="InterPro" id="IPR008271">
    <property type="entry name" value="Ser/Thr_kinase_AS"/>
</dbReference>
<dbReference type="OrthoDB" id="60484at2759"/>
<dbReference type="RefSeq" id="XP_001303729.1">
    <property type="nucleotide sequence ID" value="XM_001303728.1"/>
</dbReference>
<evidence type="ECO:0000313" key="5">
    <source>
        <dbReference type="Proteomes" id="UP000001542"/>
    </source>
</evidence>
<dbReference type="STRING" id="5722.A2FWD5"/>
<reference evidence="4" key="1">
    <citation type="submission" date="2006-10" db="EMBL/GenBank/DDBJ databases">
        <authorList>
            <person name="Amadeo P."/>
            <person name="Zhao Q."/>
            <person name="Wortman J."/>
            <person name="Fraser-Liggett C."/>
            <person name="Carlton J."/>
        </authorList>
    </citation>
    <scope>NUCLEOTIDE SEQUENCE</scope>
    <source>
        <strain evidence="4">G3</strain>
    </source>
</reference>
<evidence type="ECO:0000256" key="2">
    <source>
        <dbReference type="ARBA" id="ARBA00022840"/>
    </source>
</evidence>
<proteinExistence type="predicted"/>
<dbReference type="KEGG" id="tva:4748489"/>
<dbReference type="eggNOG" id="KOG0611">
    <property type="taxonomic scope" value="Eukaryota"/>
</dbReference>
<evidence type="ECO:0000259" key="3">
    <source>
        <dbReference type="PROSITE" id="PS50011"/>
    </source>
</evidence>
<dbReference type="FunFam" id="1.10.510.10:FF:000571">
    <property type="entry name" value="Maternal embryonic leucine zipper kinase"/>
    <property type="match status" value="1"/>
</dbReference>
<name>A2FWD5_TRIV3</name>
<keyword evidence="4" id="KW-0418">Kinase</keyword>
<evidence type="ECO:0000256" key="1">
    <source>
        <dbReference type="ARBA" id="ARBA00022741"/>
    </source>
</evidence>
<dbReference type="EMBL" id="DS114082">
    <property type="protein sequence ID" value="EAX90799.1"/>
    <property type="molecule type" value="Genomic_DNA"/>
</dbReference>
<dbReference type="CDD" id="cd14014">
    <property type="entry name" value="STKc_PknB_like"/>
    <property type="match status" value="1"/>
</dbReference>
<dbReference type="VEuPathDB" id="TrichDB:TVAG_357230"/>
<dbReference type="Pfam" id="PF00069">
    <property type="entry name" value="Pkinase"/>
    <property type="match status" value="1"/>
</dbReference>
<dbReference type="GO" id="GO:0004672">
    <property type="term" value="F:protein kinase activity"/>
    <property type="evidence" value="ECO:0007669"/>
    <property type="project" value="InterPro"/>
</dbReference>
<keyword evidence="4" id="KW-0808">Transferase</keyword>
<evidence type="ECO:0000313" key="4">
    <source>
        <dbReference type="EMBL" id="EAX90799.1"/>
    </source>
</evidence>
<dbReference type="PANTHER" id="PTHR24362">
    <property type="entry name" value="SERINE/THREONINE-PROTEIN KINASE NEK"/>
    <property type="match status" value="1"/>
</dbReference>
<organism evidence="4 5">
    <name type="scientific">Trichomonas vaginalis (strain ATCC PRA-98 / G3)</name>
    <dbReference type="NCBI Taxonomy" id="412133"/>
    <lineage>
        <taxon>Eukaryota</taxon>
        <taxon>Metamonada</taxon>
        <taxon>Parabasalia</taxon>
        <taxon>Trichomonadida</taxon>
        <taxon>Trichomonadidae</taxon>
        <taxon>Trichomonas</taxon>
    </lineage>
</organism>
<gene>
    <name evidence="4" type="ORF">TVAG_357230</name>
</gene>
<reference evidence="4" key="2">
    <citation type="journal article" date="2007" name="Science">
        <title>Draft genome sequence of the sexually transmitted pathogen Trichomonas vaginalis.</title>
        <authorList>
            <person name="Carlton J.M."/>
            <person name="Hirt R.P."/>
            <person name="Silva J.C."/>
            <person name="Delcher A.L."/>
            <person name="Schatz M."/>
            <person name="Zhao Q."/>
            <person name="Wortman J.R."/>
            <person name="Bidwell S.L."/>
            <person name="Alsmark U.C.M."/>
            <person name="Besteiro S."/>
            <person name="Sicheritz-Ponten T."/>
            <person name="Noel C.J."/>
            <person name="Dacks J.B."/>
            <person name="Foster P.G."/>
            <person name="Simillion C."/>
            <person name="Van de Peer Y."/>
            <person name="Miranda-Saavedra D."/>
            <person name="Barton G.J."/>
            <person name="Westrop G.D."/>
            <person name="Mueller S."/>
            <person name="Dessi D."/>
            <person name="Fiori P.L."/>
            <person name="Ren Q."/>
            <person name="Paulsen I."/>
            <person name="Zhang H."/>
            <person name="Bastida-Corcuera F.D."/>
            <person name="Simoes-Barbosa A."/>
            <person name="Brown M.T."/>
            <person name="Hayes R.D."/>
            <person name="Mukherjee M."/>
            <person name="Okumura C.Y."/>
            <person name="Schneider R."/>
            <person name="Smith A.J."/>
            <person name="Vanacova S."/>
            <person name="Villalvazo M."/>
            <person name="Haas B.J."/>
            <person name="Pertea M."/>
            <person name="Feldblyum T.V."/>
            <person name="Utterback T.R."/>
            <person name="Shu C.L."/>
            <person name="Osoegawa K."/>
            <person name="de Jong P.J."/>
            <person name="Hrdy I."/>
            <person name="Horvathova L."/>
            <person name="Zubacova Z."/>
            <person name="Dolezal P."/>
            <person name="Malik S.B."/>
            <person name="Logsdon J.M. Jr."/>
            <person name="Henze K."/>
            <person name="Gupta A."/>
            <person name="Wang C.C."/>
            <person name="Dunne R.L."/>
            <person name="Upcroft J.A."/>
            <person name="Upcroft P."/>
            <person name="White O."/>
            <person name="Salzberg S.L."/>
            <person name="Tang P."/>
            <person name="Chiu C.-H."/>
            <person name="Lee Y.-S."/>
            <person name="Embley T.M."/>
            <person name="Coombs G.H."/>
            <person name="Mottram J.C."/>
            <person name="Tachezy J."/>
            <person name="Fraser-Liggett C.M."/>
            <person name="Johnson P.J."/>
        </authorList>
    </citation>
    <scope>NUCLEOTIDE SEQUENCE [LARGE SCALE GENOMIC DNA]</scope>
    <source>
        <strain evidence="4">G3</strain>
    </source>
</reference>
<sequence>MSVEEALQNHGYTIVKFINNGSFGSCFLVNSTKFNQDFVAKVSMCENADSKYLESLKCEAEILSKLNHPNIVRIYDYFVDVGQVFMILEYCSGGSLYDIIHDKVKKSTNKILKYSMQIIDALSFMHNKGFAHCDIKLSNILLDKFDRIKICDFGLSHFLSKNDKLKADKGVRGTMNYMSPEILLGFDYDPYKADVWALGVTLFCLIKDRFPFCAANTNILLEDINDNNGKLTEKDGPLAEIINMCFELEPVNRPTMQATRLKMLDIYNNCIDKKPKSCTRIFNCVAKTGILSNRKRLGSSLPNNKI</sequence>
<dbReference type="FunCoup" id="A2FWD5">
    <property type="interactions" value="26"/>
</dbReference>
<keyword evidence="1" id="KW-0547">Nucleotide-binding</keyword>
<dbReference type="OMA" id="AHHENIV"/>
<protein>
    <submittedName>
        <fullName evidence="4">TKL family protein kinase</fullName>
    </submittedName>
</protein>
<dbReference type="InterPro" id="IPR000719">
    <property type="entry name" value="Prot_kinase_dom"/>
</dbReference>
<dbReference type="PROSITE" id="PS00108">
    <property type="entry name" value="PROTEIN_KINASE_ST"/>
    <property type="match status" value="1"/>
</dbReference>
<feature type="domain" description="Protein kinase" evidence="3">
    <location>
        <begin position="12"/>
        <end position="268"/>
    </location>
</feature>
<dbReference type="Proteomes" id="UP000001542">
    <property type="component" value="Unassembled WGS sequence"/>
</dbReference>
<accession>A2FWD5</accession>
<dbReference type="InParanoid" id="A2FWD5"/>
<dbReference type="Gene3D" id="1.10.510.10">
    <property type="entry name" value="Transferase(Phosphotransferase) domain 1"/>
    <property type="match status" value="1"/>
</dbReference>
<dbReference type="GO" id="GO:0005524">
    <property type="term" value="F:ATP binding"/>
    <property type="evidence" value="ECO:0007669"/>
    <property type="project" value="UniProtKB-KW"/>
</dbReference>
<keyword evidence="5" id="KW-1185">Reference proteome</keyword>
<keyword evidence="2" id="KW-0067">ATP-binding</keyword>